<dbReference type="KEGG" id="lcm:102350631"/>
<feature type="compositionally biased region" description="Basic residues" evidence="10">
    <location>
        <begin position="95"/>
        <end position="106"/>
    </location>
</feature>
<dbReference type="InParanoid" id="H3B133"/>
<dbReference type="PROSITE" id="PS50082">
    <property type="entry name" value="WD_REPEATS_2"/>
    <property type="match status" value="1"/>
</dbReference>
<dbReference type="EMBL" id="AFYH01076825">
    <property type="status" value="NOT_ANNOTATED_CDS"/>
    <property type="molecule type" value="Genomic_DNA"/>
</dbReference>
<dbReference type="GeneTree" id="ENSGT00390000018422"/>
<reference evidence="12" key="3">
    <citation type="submission" date="2025-09" db="UniProtKB">
        <authorList>
            <consortium name="Ensembl"/>
        </authorList>
    </citation>
    <scope>IDENTIFICATION</scope>
</reference>
<gene>
    <name evidence="8 12" type="primary">BOP1</name>
</gene>
<keyword evidence="13" id="KW-1185">Reference proteome</keyword>
<evidence type="ECO:0000256" key="3">
    <source>
        <dbReference type="ARBA" id="ARBA00022574"/>
    </source>
</evidence>
<proteinExistence type="inferred from homology"/>
<keyword evidence="1 8" id="KW-0690">Ribosome biogenesis</keyword>
<name>H3B133_LATCH</name>
<dbReference type="GO" id="GO:0043021">
    <property type="term" value="F:ribonucleoprotein complex binding"/>
    <property type="evidence" value="ECO:0007669"/>
    <property type="project" value="UniProtKB-UniRule"/>
</dbReference>
<dbReference type="Gene3D" id="2.130.10.10">
    <property type="entry name" value="YVTN repeat-like/Quinoprotein amine dehydrogenase"/>
    <property type="match status" value="1"/>
</dbReference>
<evidence type="ECO:0000313" key="13">
    <source>
        <dbReference type="Proteomes" id="UP000008672"/>
    </source>
</evidence>
<feature type="compositionally biased region" description="Acidic residues" evidence="10">
    <location>
        <begin position="26"/>
        <end position="37"/>
    </location>
</feature>
<evidence type="ECO:0000256" key="4">
    <source>
        <dbReference type="ARBA" id="ARBA00022737"/>
    </source>
</evidence>
<dbReference type="EMBL" id="AFYH01076820">
    <property type="status" value="NOT_ANNOTATED_CDS"/>
    <property type="molecule type" value="Genomic_DNA"/>
</dbReference>
<dbReference type="GO" id="GO:0000463">
    <property type="term" value="P:maturation of LSU-rRNA from tricistronic rRNA transcript (SSU-rRNA, 5.8S rRNA, LSU-rRNA)"/>
    <property type="evidence" value="ECO:0007669"/>
    <property type="project" value="UniProtKB-UniRule"/>
</dbReference>
<dbReference type="Proteomes" id="UP000008672">
    <property type="component" value="Unassembled WGS sequence"/>
</dbReference>
<dbReference type="SMART" id="SM00320">
    <property type="entry name" value="WD40"/>
    <property type="match status" value="7"/>
</dbReference>
<feature type="domain" description="BOP1 N-terminal" evidence="11">
    <location>
        <begin position="158"/>
        <end position="416"/>
    </location>
</feature>
<evidence type="ECO:0000256" key="2">
    <source>
        <dbReference type="ARBA" id="ARBA00022552"/>
    </source>
</evidence>
<dbReference type="InterPro" id="IPR028598">
    <property type="entry name" value="BOP1/Erb1"/>
</dbReference>
<dbReference type="EMBL" id="AFYH01076827">
    <property type="status" value="NOT_ANNOTATED_CDS"/>
    <property type="molecule type" value="Genomic_DNA"/>
</dbReference>
<evidence type="ECO:0000259" key="11">
    <source>
        <dbReference type="SMART" id="SM01035"/>
    </source>
</evidence>
<dbReference type="InterPro" id="IPR019775">
    <property type="entry name" value="WD40_repeat_CS"/>
</dbReference>
<dbReference type="AlphaFoldDB" id="H3B133"/>
<feature type="repeat" description="WD" evidence="9">
    <location>
        <begin position="423"/>
        <end position="464"/>
    </location>
</feature>
<dbReference type="EMBL" id="AFYH01076823">
    <property type="status" value="NOT_ANNOTATED_CDS"/>
    <property type="molecule type" value="Genomic_DNA"/>
</dbReference>
<accession>H3B133</accession>
<feature type="region of interest" description="Disordered" evidence="10">
    <location>
        <begin position="1"/>
        <end position="128"/>
    </location>
</feature>
<dbReference type="Bgee" id="ENSLACG00000013738">
    <property type="expression patterns" value="Expressed in pelvic fin and 6 other cell types or tissues"/>
</dbReference>
<dbReference type="Ensembl" id="ENSLACT00000015712.1">
    <property type="protein sequence ID" value="ENSLACP00000015604.1"/>
    <property type="gene ID" value="ENSLACG00000013738.1"/>
</dbReference>
<dbReference type="PANTHER" id="PTHR17605:SF0">
    <property type="entry name" value="RIBOSOME BIOGENESIS PROTEIN BOP1"/>
    <property type="match status" value="1"/>
</dbReference>
<dbReference type="PANTHER" id="PTHR17605">
    <property type="entry name" value="RIBOSOME BIOGENESIS PROTEIN BOP1 BLOCK OF PROLIFERATION 1 PROTEIN"/>
    <property type="match status" value="1"/>
</dbReference>
<dbReference type="SMART" id="SM01035">
    <property type="entry name" value="BOP1NT"/>
    <property type="match status" value="1"/>
</dbReference>
<dbReference type="InterPro" id="IPR015943">
    <property type="entry name" value="WD40/YVTN_repeat-like_dom_sf"/>
</dbReference>
<dbReference type="Pfam" id="PF08145">
    <property type="entry name" value="BOP1NT"/>
    <property type="match status" value="1"/>
</dbReference>
<comment type="subunit">
    <text evidence="8">Component of the PeBoW complex, composed of BOP1, PES1 and WDR12. Within the PeBoW complex BOP1 interacts directly with PES1 and WDR12. The PeBoW complex also associates with the 66S pre-ribosome.</text>
</comment>
<dbReference type="RefSeq" id="XP_005996847.1">
    <property type="nucleotide sequence ID" value="XM_005996785.2"/>
</dbReference>
<dbReference type="eggNOG" id="KOG0650">
    <property type="taxonomic scope" value="Eukaryota"/>
</dbReference>
<dbReference type="InterPro" id="IPR036322">
    <property type="entry name" value="WD40_repeat_dom_sf"/>
</dbReference>
<dbReference type="FunFam" id="2.130.10.10:FF:000061">
    <property type="entry name" value="Ribosome biogenesis protein BOP1 homolog"/>
    <property type="match status" value="1"/>
</dbReference>
<dbReference type="OrthoDB" id="5571054at2759"/>
<dbReference type="SUPFAM" id="SSF50978">
    <property type="entry name" value="WD40 repeat-like"/>
    <property type="match status" value="1"/>
</dbReference>
<comment type="subcellular location">
    <subcellularLocation>
        <location evidence="8">Nucleus</location>
        <location evidence="8">Nucleolus</location>
    </subcellularLocation>
    <subcellularLocation>
        <location evidence="8">Nucleus</location>
        <location evidence="8">Nucleoplasm</location>
    </subcellularLocation>
</comment>
<comment type="function">
    <text evidence="6 8">Component of the PeBoW complex, which is required for maturation of 28S and 5.8S ribosomal RNAs and formation of the 60S ribosome.</text>
</comment>
<organism evidence="12 13">
    <name type="scientific">Latimeria chalumnae</name>
    <name type="common">Coelacanth</name>
    <dbReference type="NCBI Taxonomy" id="7897"/>
    <lineage>
        <taxon>Eukaryota</taxon>
        <taxon>Metazoa</taxon>
        <taxon>Chordata</taxon>
        <taxon>Craniata</taxon>
        <taxon>Vertebrata</taxon>
        <taxon>Euteleostomi</taxon>
        <taxon>Coelacanthiformes</taxon>
        <taxon>Coelacanthidae</taxon>
        <taxon>Latimeria</taxon>
    </lineage>
</organism>
<dbReference type="EMBL" id="AFYH01076828">
    <property type="status" value="NOT_ANNOTATED_CDS"/>
    <property type="molecule type" value="Genomic_DNA"/>
</dbReference>
<keyword evidence="3 9" id="KW-0853">WD repeat</keyword>
<dbReference type="GeneID" id="102350631"/>
<dbReference type="InterPro" id="IPR012953">
    <property type="entry name" value="BOP1_N_dom"/>
</dbReference>
<dbReference type="GO" id="GO:0000466">
    <property type="term" value="P:maturation of 5.8S rRNA from tricistronic rRNA transcript (SSU-rRNA, 5.8S rRNA, LSU-rRNA)"/>
    <property type="evidence" value="ECO:0007669"/>
    <property type="project" value="UniProtKB-UniRule"/>
</dbReference>
<evidence type="ECO:0000313" key="12">
    <source>
        <dbReference type="Ensembl" id="ENSLACP00000015604.1"/>
    </source>
</evidence>
<keyword evidence="5 8" id="KW-0539">Nucleus</keyword>
<dbReference type="GO" id="GO:0070545">
    <property type="term" value="C:PeBoW complex"/>
    <property type="evidence" value="ECO:0007669"/>
    <property type="project" value="TreeGrafter"/>
</dbReference>
<keyword evidence="4" id="KW-0677">Repeat</keyword>
<dbReference type="FunCoup" id="H3B133">
    <property type="interactions" value="1645"/>
</dbReference>
<evidence type="ECO:0000256" key="9">
    <source>
        <dbReference type="PROSITE-ProRule" id="PRU00221"/>
    </source>
</evidence>
<sequence>MKRPAEEEADNEQLPVFIEAGSVGSDAEDGDLTDSEESVYSGLEDSGSDSSDDDEKEEEVEEEEQQGEDDSSACEGSDDSGVGEKAVTRQSKDKSSKKKMKTRKLSQRKEREEEEEIGDGEAGSSKQALESFQNEYEEDTSDEEDIRNTVGNIPMEWYQDYPHIGYDLDGKMIYKPIRNKDELDEFLAKMENPDYWRTVQDKMTGIDIKLTDEQVDLVHRLQKGQFGDKSFDPYEPSVDFFSHETMIHPVTNRPADKRSFIPSLIEKQKVSRLVHAIKMGWIKPRRPKDSTLQFYDLWAKEDPNAILGRHKMHVPAPKIKLPGHEESYNPPPEFLFTEEERLAWEQQEPEERKLNFLPQKYECLRSVPAFSRFIHERFERCLDLYLCPRQRKMRVNVDPEDLIPKLPKPKDLQPFPTTQSLVYRGHANLVRCISVSPSGQWLASGSDDCTVRFWEVSSARCMKTIEVEGAVKSIAWNPNPALCLLALALEQSVIIMNPCLGDKLVNIATDQMISSYEEPEEVTAQPVQWSVAEGDAFEKGIRVIITHNKFVKQVTWHSKGDYFASVIPDNGNAQVLIHQLSKRRSQNPFRKNKGMVQSVLFHPIRPFFFVATQRYVRVYNLIKQELSKKLMTNCKWVSSMAIHPGGDNVICGSYDSKLAWFDLDLSTKPYKVLRHHKKALRNVAFHKHYPLFASASDDGSVIVCHGMVFNDLLQNPLLVPVKVLKGHEITRDLGVLDVTFHPTQPWLFSSGADSTIRLFT</sequence>
<reference evidence="13" key="1">
    <citation type="submission" date="2011-08" db="EMBL/GenBank/DDBJ databases">
        <title>The draft genome of Latimeria chalumnae.</title>
        <authorList>
            <person name="Di Palma F."/>
            <person name="Alfoldi J."/>
            <person name="Johnson J."/>
            <person name="Berlin A."/>
            <person name="Gnerre S."/>
            <person name="Jaffe D."/>
            <person name="MacCallum I."/>
            <person name="Young S."/>
            <person name="Walker B.J."/>
            <person name="Lander E."/>
            <person name="Lindblad-Toh K."/>
        </authorList>
    </citation>
    <scope>NUCLEOTIDE SEQUENCE [LARGE SCALE GENOMIC DNA]</scope>
    <source>
        <strain evidence="13">Wild caught</strain>
    </source>
</reference>
<comment type="subunit">
    <text evidence="7">Component of the PeBoW complex, composed of BOP1, PES1 and WDR12. The complex is held together by BOP1, which interacts with PES1 via its N-terminal domain and with WDR12 via a high-affinity interaction between the seven-bladed beta-propeller domains of the 2 proteins. The NOP7 complex associates with the 66S pre-ribosome. The PeBoW complex associates with DDX27, BOP1 interacts directly with DDX27.</text>
</comment>
<evidence type="ECO:0000256" key="7">
    <source>
        <dbReference type="ARBA" id="ARBA00063179"/>
    </source>
</evidence>
<feature type="compositionally biased region" description="Acidic residues" evidence="10">
    <location>
        <begin position="46"/>
        <end position="78"/>
    </location>
</feature>
<evidence type="ECO:0000256" key="10">
    <source>
        <dbReference type="SAM" id="MobiDB-lite"/>
    </source>
</evidence>
<dbReference type="HAMAP" id="MF_03027">
    <property type="entry name" value="BOP1"/>
    <property type="match status" value="1"/>
</dbReference>
<evidence type="ECO:0000256" key="5">
    <source>
        <dbReference type="ARBA" id="ARBA00023242"/>
    </source>
</evidence>
<dbReference type="EMBL" id="AFYH01076824">
    <property type="status" value="NOT_ANNOTATED_CDS"/>
    <property type="molecule type" value="Genomic_DNA"/>
</dbReference>
<dbReference type="PROSITE" id="PS00678">
    <property type="entry name" value="WD_REPEATS_1"/>
    <property type="match status" value="1"/>
</dbReference>
<dbReference type="CTD" id="23246"/>
<dbReference type="HOGENOM" id="CLU_011390_2_0_1"/>
<evidence type="ECO:0000256" key="8">
    <source>
        <dbReference type="HAMAP-Rule" id="MF_03027"/>
    </source>
</evidence>
<keyword evidence="2 8" id="KW-0698">rRNA processing</keyword>
<dbReference type="EMBL" id="AFYH01076822">
    <property type="status" value="NOT_ANNOTATED_CDS"/>
    <property type="molecule type" value="Genomic_DNA"/>
</dbReference>
<reference evidence="12" key="2">
    <citation type="submission" date="2025-08" db="UniProtKB">
        <authorList>
            <consortium name="Ensembl"/>
        </authorList>
    </citation>
    <scope>IDENTIFICATION</scope>
</reference>
<dbReference type="OMA" id="MRPAKGE"/>
<dbReference type="PROSITE" id="PS50294">
    <property type="entry name" value="WD_REPEATS_REGION"/>
    <property type="match status" value="1"/>
</dbReference>
<evidence type="ECO:0000256" key="1">
    <source>
        <dbReference type="ARBA" id="ARBA00022517"/>
    </source>
</evidence>
<evidence type="ECO:0000256" key="6">
    <source>
        <dbReference type="ARBA" id="ARBA00055102"/>
    </source>
</evidence>
<dbReference type="GO" id="GO:0030687">
    <property type="term" value="C:preribosome, large subunit precursor"/>
    <property type="evidence" value="ECO:0007669"/>
    <property type="project" value="UniProtKB-UniRule"/>
</dbReference>
<dbReference type="EMBL" id="AFYH01076819">
    <property type="status" value="NOT_ANNOTATED_CDS"/>
    <property type="molecule type" value="Genomic_DNA"/>
</dbReference>
<comment type="similarity">
    <text evidence="8">Belongs to the WD repeat BOP1/ERB1 family.</text>
</comment>
<dbReference type="Pfam" id="PF00400">
    <property type="entry name" value="WD40"/>
    <property type="match status" value="4"/>
</dbReference>
<dbReference type="InterPro" id="IPR001680">
    <property type="entry name" value="WD40_rpt"/>
</dbReference>
<dbReference type="GO" id="GO:0005654">
    <property type="term" value="C:nucleoplasm"/>
    <property type="evidence" value="ECO:0007669"/>
    <property type="project" value="UniProtKB-SubCell"/>
</dbReference>
<dbReference type="EMBL" id="AFYH01076826">
    <property type="status" value="NOT_ANNOTATED_CDS"/>
    <property type="molecule type" value="Genomic_DNA"/>
</dbReference>
<protein>
    <recommendedName>
        <fullName evidence="8">Ribosome biogenesis protein BOP1</fullName>
    </recommendedName>
    <alternativeName>
        <fullName evidence="8">Block of proliferation 1 protein</fullName>
    </alternativeName>
</protein>
<dbReference type="EMBL" id="AFYH01076821">
    <property type="status" value="NOT_ANNOTATED_CDS"/>
    <property type="molecule type" value="Genomic_DNA"/>
</dbReference>
<dbReference type="STRING" id="7897.ENSLACP00000015604"/>